<accession>A0A7W5FMV3</accession>
<keyword evidence="1" id="KW-0472">Membrane</keyword>
<dbReference type="Pfam" id="PF04892">
    <property type="entry name" value="VanZ"/>
    <property type="match status" value="1"/>
</dbReference>
<feature type="transmembrane region" description="Helical" evidence="1">
    <location>
        <begin position="59"/>
        <end position="77"/>
    </location>
</feature>
<dbReference type="Proteomes" id="UP000570361">
    <property type="component" value="Unassembled WGS sequence"/>
</dbReference>
<dbReference type="AlphaFoldDB" id="A0A7W5FMV3"/>
<evidence type="ECO:0000313" key="3">
    <source>
        <dbReference type="EMBL" id="MBB3110533.1"/>
    </source>
</evidence>
<dbReference type="NCBIfam" id="NF037970">
    <property type="entry name" value="vanZ_1"/>
    <property type="match status" value="1"/>
</dbReference>
<feature type="transmembrane region" description="Helical" evidence="1">
    <location>
        <begin position="110"/>
        <end position="127"/>
    </location>
</feature>
<reference evidence="3 4" key="1">
    <citation type="submission" date="2020-08" db="EMBL/GenBank/DDBJ databases">
        <title>Genomic Encyclopedia of Type Strains, Phase III (KMG-III): the genomes of soil and plant-associated and newly described type strains.</title>
        <authorList>
            <person name="Whitman W."/>
        </authorList>
    </citation>
    <scope>NUCLEOTIDE SEQUENCE [LARGE SCALE GENOMIC DNA]</scope>
    <source>
        <strain evidence="3 4">CECT 5862</strain>
    </source>
</reference>
<feature type="transmembrane region" description="Helical" evidence="1">
    <location>
        <begin position="86"/>
        <end position="104"/>
    </location>
</feature>
<sequence length="138" mass="15986">MVLIWRYAAIVLWCAVLFVGTCTVSASLLIHHFTIDFQLSSPRWSELFKLDIIPRSDTFIIQKIGHFTGFFILSLLMTRNGRQPKGLIYAVLYALLTEILQLFFSRDGRLFDVVIDSAGIFLAYGLCRLRLNRRRMRP</sequence>
<proteinExistence type="predicted"/>
<keyword evidence="1" id="KW-0812">Transmembrane</keyword>
<gene>
    <name evidence="3" type="ORF">FHS18_002600</name>
</gene>
<feature type="domain" description="VanZ-like" evidence="2">
    <location>
        <begin position="31"/>
        <end position="129"/>
    </location>
</feature>
<evidence type="ECO:0000313" key="4">
    <source>
        <dbReference type="Proteomes" id="UP000570361"/>
    </source>
</evidence>
<protein>
    <submittedName>
        <fullName evidence="3">VanZ family protein</fullName>
    </submittedName>
</protein>
<keyword evidence="4" id="KW-1185">Reference proteome</keyword>
<dbReference type="InterPro" id="IPR006976">
    <property type="entry name" value="VanZ-like"/>
</dbReference>
<name>A0A7W5FMV3_9BACL</name>
<dbReference type="RefSeq" id="WP_183600447.1">
    <property type="nucleotide sequence ID" value="NZ_JACHXK010000005.1"/>
</dbReference>
<evidence type="ECO:0000259" key="2">
    <source>
        <dbReference type="Pfam" id="PF04892"/>
    </source>
</evidence>
<evidence type="ECO:0000256" key="1">
    <source>
        <dbReference type="SAM" id="Phobius"/>
    </source>
</evidence>
<keyword evidence="1" id="KW-1133">Transmembrane helix</keyword>
<organism evidence="3 4">
    <name type="scientific">Paenibacillus phyllosphaerae</name>
    <dbReference type="NCBI Taxonomy" id="274593"/>
    <lineage>
        <taxon>Bacteria</taxon>
        <taxon>Bacillati</taxon>
        <taxon>Bacillota</taxon>
        <taxon>Bacilli</taxon>
        <taxon>Bacillales</taxon>
        <taxon>Paenibacillaceae</taxon>
        <taxon>Paenibacillus</taxon>
    </lineage>
</organism>
<dbReference type="EMBL" id="JACHXK010000005">
    <property type="protein sequence ID" value="MBB3110533.1"/>
    <property type="molecule type" value="Genomic_DNA"/>
</dbReference>
<comment type="caution">
    <text evidence="3">The sequence shown here is derived from an EMBL/GenBank/DDBJ whole genome shotgun (WGS) entry which is preliminary data.</text>
</comment>